<gene>
    <name evidence="2" type="ORF">CI610_01261</name>
</gene>
<sequence>MTATSGIQSGTGTTDSADSADSAISNSAQSRDDAHRASLRAMGFNDDQINAILALADPDDQGNSLLPMHFSLLNKETLNTLQYSGNMDGLAKELVFLQAPIALVNEVSNPANWKNGLYTGPGASKVNAYILGESVDFSEPSLDALVMSVLTSRAEIIETQLRDQITGIQGRNSDLEEANGWLARAKQGKKNESAFTQEFKDYWSSLGATHQGNASTSDDWEVNIQSLKGKIEGMTSQSQLETTKLQQTINKYNQSFEMLSNFINKYYQSISSIIQNLR</sequence>
<organism evidence="2">
    <name type="scientific">invertebrate metagenome</name>
    <dbReference type="NCBI Taxonomy" id="1711999"/>
    <lineage>
        <taxon>unclassified sequences</taxon>
        <taxon>metagenomes</taxon>
        <taxon>organismal metagenomes</taxon>
    </lineage>
</organism>
<feature type="region of interest" description="Disordered" evidence="1">
    <location>
        <begin position="1"/>
        <end position="32"/>
    </location>
</feature>
<dbReference type="AlphaFoldDB" id="A0A2H9T985"/>
<protein>
    <submittedName>
        <fullName evidence="2">Uncharacterized protein</fullName>
    </submittedName>
</protein>
<reference evidence="2" key="1">
    <citation type="journal article" date="2017" name="Appl. Environ. Microbiol.">
        <title>Molecular characterization of an Endozoicomonas-like organism causing infection in king scallop Pecten maximus L.</title>
        <authorList>
            <person name="Cano I."/>
            <person name="van Aerle R."/>
            <person name="Ross S."/>
            <person name="Verner-Jeffreys D.W."/>
            <person name="Paley R.K."/>
            <person name="Rimmer G."/>
            <person name="Ryder D."/>
            <person name="Hooper P."/>
            <person name="Stone D."/>
            <person name="Feist S.W."/>
        </authorList>
    </citation>
    <scope>NUCLEOTIDE SEQUENCE</scope>
</reference>
<evidence type="ECO:0000313" key="2">
    <source>
        <dbReference type="EMBL" id="PJE79759.1"/>
    </source>
</evidence>
<feature type="compositionally biased region" description="Low complexity" evidence="1">
    <location>
        <begin position="8"/>
        <end position="29"/>
    </location>
</feature>
<accession>A0A2H9T985</accession>
<dbReference type="EMBL" id="NSIT01000049">
    <property type="protein sequence ID" value="PJE79759.1"/>
    <property type="molecule type" value="Genomic_DNA"/>
</dbReference>
<proteinExistence type="predicted"/>
<comment type="caution">
    <text evidence="2">The sequence shown here is derived from an EMBL/GenBank/DDBJ whole genome shotgun (WGS) entry which is preliminary data.</text>
</comment>
<name>A0A2H9T985_9ZZZZ</name>
<evidence type="ECO:0000256" key="1">
    <source>
        <dbReference type="SAM" id="MobiDB-lite"/>
    </source>
</evidence>